<dbReference type="Proteomes" id="UP000641741">
    <property type="component" value="Unassembled WGS sequence"/>
</dbReference>
<evidence type="ECO:0000256" key="1">
    <source>
        <dbReference type="SAM" id="Phobius"/>
    </source>
</evidence>
<organism evidence="2 3">
    <name type="scientific">Agathobaculum hominis</name>
    <dbReference type="NCBI Taxonomy" id="2763014"/>
    <lineage>
        <taxon>Bacteria</taxon>
        <taxon>Bacillati</taxon>
        <taxon>Bacillota</taxon>
        <taxon>Clostridia</taxon>
        <taxon>Eubacteriales</taxon>
        <taxon>Butyricicoccaceae</taxon>
        <taxon>Agathobaculum</taxon>
    </lineage>
</organism>
<dbReference type="RefSeq" id="WP_147357956.1">
    <property type="nucleotide sequence ID" value="NZ_JACOPK010000005.1"/>
</dbReference>
<name>A0ABR7GMM1_9FIRM</name>
<comment type="caution">
    <text evidence="2">The sequence shown here is derived from an EMBL/GenBank/DDBJ whole genome shotgun (WGS) entry which is preliminary data.</text>
</comment>
<keyword evidence="1" id="KW-1133">Transmembrane helix</keyword>
<gene>
    <name evidence="2" type="ORF">H8S02_06390</name>
</gene>
<accession>A0ABR7GMM1</accession>
<sequence>MERTALFEFICDHIQEFSLLVAAISALIAAITAIAAFMANHQNKKQYKDSIQPQLSMSLVEFNSILYLRIKNSGQTAAKNIEIRITGIKNNGNSNNLYLDDLFKGTFELYPEEVVQGKVAICGRNIAQSVFPQVEVSVSYRVDGAKKSTAYKRTVTYLSAYTEKISADINLDTRQMEDSLKSIARASVRTANYLDGRQVAPFDELNILAGCSLKTDLLGVLHKEPETVLSRAETIEEALGSNKEDTHANT</sequence>
<keyword evidence="1" id="KW-0812">Transmembrane</keyword>
<feature type="transmembrane region" description="Helical" evidence="1">
    <location>
        <begin position="17"/>
        <end position="39"/>
    </location>
</feature>
<evidence type="ECO:0000313" key="2">
    <source>
        <dbReference type="EMBL" id="MBC5695569.1"/>
    </source>
</evidence>
<keyword evidence="3" id="KW-1185">Reference proteome</keyword>
<protein>
    <submittedName>
        <fullName evidence="2">Uncharacterized protein</fullName>
    </submittedName>
</protein>
<evidence type="ECO:0000313" key="3">
    <source>
        <dbReference type="Proteomes" id="UP000641741"/>
    </source>
</evidence>
<keyword evidence="1" id="KW-0472">Membrane</keyword>
<reference evidence="2 3" key="1">
    <citation type="submission" date="2020-08" db="EMBL/GenBank/DDBJ databases">
        <title>Genome public.</title>
        <authorList>
            <person name="Liu C."/>
            <person name="Sun Q."/>
        </authorList>
    </citation>
    <scope>NUCLEOTIDE SEQUENCE [LARGE SCALE GENOMIC DNA]</scope>
    <source>
        <strain evidence="2 3">M2</strain>
    </source>
</reference>
<dbReference type="EMBL" id="JACOPK010000005">
    <property type="protein sequence ID" value="MBC5695569.1"/>
    <property type="molecule type" value="Genomic_DNA"/>
</dbReference>
<proteinExistence type="predicted"/>